<sequence length="682" mass="79346">MKYSTDCNKANVVPKGPNAIDINLEEDDQDIYDKLYCFSKDKLRKVTNPFMLDSLPLHKRLEATLSQINGNNYGEENTWTKVSDNIKAISSLLEVKINNLESTSKNILYQRQRKIISQKVRLQEQSQRRIFDDISTPCDDLWKKMNTVGMKTIDTTQGSFQNYDQIEPDIFQPQISYETATCKDLELINATRNRMKVKKVTKQEYYEEIEDCDSKSQILSKSEDRINIHDVSWKDLETSPDEYNALKSKAKISLMNLLKYTKNQGEISRDLDKFIDKRVKNGNDLREISQSYFKSDLLNFSEDQSFSNFQTINFEPTETSDTNVQNKRVQINKHQRKNRSHKRPRRVKKQVVREYERIFLKKSRLKNNCKNSNLKIDSLVNERSSNSRAKRVLTTEVSSEMYSRGIFALNRNLQKDGIEYFRILRKSFAYYPRNFQICMKTPPDFYIPKTLTLDVKTQPEPNYDFELDSLDELIFSKENSNEVDSCSLESEEDIHLNISKAHPDVISRGLQIRSELDQEQDLIDIERISEPVGSVRFDSQSNQTLADKLGKYEKAEKQEVLDKHSIFSDANGGFDYSFDDEEKGGIFLTSRTIDIIKVKKIISKMCISRCRKEPYKRIKVDNEQEVVKTQVPPDMFNDIFRVMKKKNPTLSVHSFFIASLHSVKETGLKLTNAGSDVQLSFV</sequence>
<name>A0AAD1X110_EUPCR</name>
<comment type="caution">
    <text evidence="1">The sequence shown here is derived from an EMBL/GenBank/DDBJ whole genome shotgun (WGS) entry which is preliminary data.</text>
</comment>
<evidence type="ECO:0000313" key="1">
    <source>
        <dbReference type="EMBL" id="CAI2359158.1"/>
    </source>
</evidence>
<dbReference type="EMBL" id="CAMPGE010000412">
    <property type="protein sequence ID" value="CAI2359158.1"/>
    <property type="molecule type" value="Genomic_DNA"/>
</dbReference>
<dbReference type="AlphaFoldDB" id="A0AAD1X110"/>
<organism evidence="1 2">
    <name type="scientific">Euplotes crassus</name>
    <dbReference type="NCBI Taxonomy" id="5936"/>
    <lineage>
        <taxon>Eukaryota</taxon>
        <taxon>Sar</taxon>
        <taxon>Alveolata</taxon>
        <taxon>Ciliophora</taxon>
        <taxon>Intramacronucleata</taxon>
        <taxon>Spirotrichea</taxon>
        <taxon>Hypotrichia</taxon>
        <taxon>Euplotida</taxon>
        <taxon>Euplotidae</taxon>
        <taxon>Moneuplotes</taxon>
    </lineage>
</organism>
<accession>A0AAD1X110</accession>
<reference evidence="1" key="1">
    <citation type="submission" date="2023-07" db="EMBL/GenBank/DDBJ databases">
        <authorList>
            <consortium name="AG Swart"/>
            <person name="Singh M."/>
            <person name="Singh A."/>
            <person name="Seah K."/>
            <person name="Emmerich C."/>
        </authorList>
    </citation>
    <scope>NUCLEOTIDE SEQUENCE</scope>
    <source>
        <strain evidence="1">DP1</strain>
    </source>
</reference>
<evidence type="ECO:0008006" key="3">
    <source>
        <dbReference type="Google" id="ProtNLM"/>
    </source>
</evidence>
<dbReference type="Proteomes" id="UP001295684">
    <property type="component" value="Unassembled WGS sequence"/>
</dbReference>
<keyword evidence="2" id="KW-1185">Reference proteome</keyword>
<evidence type="ECO:0000313" key="2">
    <source>
        <dbReference type="Proteomes" id="UP001295684"/>
    </source>
</evidence>
<gene>
    <name evidence="1" type="ORF">ECRASSUSDP1_LOCUS443</name>
</gene>
<proteinExistence type="predicted"/>
<protein>
    <recommendedName>
        <fullName evidence="3">Condensin complex subunit 2</fullName>
    </recommendedName>
</protein>